<dbReference type="PANTHER" id="PTHR40101">
    <property type="entry name" value="CONSERVED PROTEIN"/>
    <property type="match status" value="1"/>
</dbReference>
<proteinExistence type="predicted"/>
<dbReference type="GO" id="GO:0046872">
    <property type="term" value="F:metal ion binding"/>
    <property type="evidence" value="ECO:0007669"/>
    <property type="project" value="UniProtKB-KW"/>
</dbReference>
<comment type="caution">
    <text evidence="6">The sequence shown here is derived from an EMBL/GenBank/DDBJ whole genome shotgun (WGS) entry which is preliminary data.</text>
</comment>
<gene>
    <name evidence="6" type="ORF">ENS29_10175</name>
</gene>
<organism evidence="6">
    <name type="scientific">Desulfatirhabdium butyrativorans</name>
    <dbReference type="NCBI Taxonomy" id="340467"/>
    <lineage>
        <taxon>Bacteria</taxon>
        <taxon>Pseudomonadati</taxon>
        <taxon>Thermodesulfobacteriota</taxon>
        <taxon>Desulfobacteria</taxon>
        <taxon>Desulfobacterales</taxon>
        <taxon>Desulfatirhabdiaceae</taxon>
        <taxon>Desulfatirhabdium</taxon>
    </lineage>
</organism>
<dbReference type="PANTHER" id="PTHR40101:SF1">
    <property type="entry name" value="4FE-4S DOMAIN-CONTAINING PROTEIN"/>
    <property type="match status" value="1"/>
</dbReference>
<keyword evidence="4" id="KW-0411">Iron-sulfur</keyword>
<keyword evidence="2" id="KW-0479">Metal-binding</keyword>
<dbReference type="InterPro" id="IPR007202">
    <property type="entry name" value="4Fe-4S_dom"/>
</dbReference>
<evidence type="ECO:0000259" key="5">
    <source>
        <dbReference type="PROSITE" id="PS51656"/>
    </source>
</evidence>
<keyword evidence="1" id="KW-0004">4Fe-4S</keyword>
<sequence>MFLAEGKMAVLQMTELIENGLERAVELMALAAHNSFRFGNRNTIRMIAVGKEELEQIAEFCFSLGDMSPLAARDGRNVLQLIKEPCSLLLIGDKRKSDFGFNCGACGYRTCAEMNAAEEVESLTARGPSCQFKNLNLNIAANAAAAMAHRLGLHCRVFSTLAFGALALNLIEDVDLCVSVSVSAAKVNPYFDRHMYWTKEHWDEIFNKEFPTYNRGFIGAVE</sequence>
<protein>
    <recommendedName>
        <fullName evidence="5">4Fe-4S domain-containing protein</fullName>
    </recommendedName>
</protein>
<dbReference type="AlphaFoldDB" id="A0A7C4MQA1"/>
<dbReference type="Pfam" id="PF09918">
    <property type="entry name" value="DUF2148"/>
    <property type="match status" value="1"/>
</dbReference>
<evidence type="ECO:0000256" key="1">
    <source>
        <dbReference type="ARBA" id="ARBA00022485"/>
    </source>
</evidence>
<evidence type="ECO:0000256" key="3">
    <source>
        <dbReference type="ARBA" id="ARBA00023004"/>
    </source>
</evidence>
<dbReference type="PROSITE" id="PS51656">
    <property type="entry name" value="4FE4S"/>
    <property type="match status" value="1"/>
</dbReference>
<dbReference type="GO" id="GO:0051539">
    <property type="term" value="F:4 iron, 4 sulfur cluster binding"/>
    <property type="evidence" value="ECO:0007669"/>
    <property type="project" value="UniProtKB-KW"/>
</dbReference>
<accession>A0A7C4MQA1</accession>
<feature type="domain" description="4Fe-4S" evidence="5">
    <location>
        <begin position="77"/>
        <end position="147"/>
    </location>
</feature>
<keyword evidence="3" id="KW-0408">Iron</keyword>
<reference evidence="6" key="1">
    <citation type="journal article" date="2020" name="mSystems">
        <title>Genome- and Community-Level Interaction Insights into Carbon Utilization and Element Cycling Functions of Hydrothermarchaeota in Hydrothermal Sediment.</title>
        <authorList>
            <person name="Zhou Z."/>
            <person name="Liu Y."/>
            <person name="Xu W."/>
            <person name="Pan J."/>
            <person name="Luo Z.H."/>
            <person name="Li M."/>
        </authorList>
    </citation>
    <scope>NUCLEOTIDE SEQUENCE [LARGE SCALE GENOMIC DNA]</scope>
    <source>
        <strain evidence="6">SpSt-477</strain>
    </source>
</reference>
<evidence type="ECO:0000256" key="2">
    <source>
        <dbReference type="ARBA" id="ARBA00022723"/>
    </source>
</evidence>
<dbReference type="InterPro" id="IPR019224">
    <property type="entry name" value="DUF2148"/>
</dbReference>
<name>A0A7C4MQA1_9BACT</name>
<evidence type="ECO:0000256" key="4">
    <source>
        <dbReference type="ARBA" id="ARBA00023014"/>
    </source>
</evidence>
<evidence type="ECO:0000313" key="6">
    <source>
        <dbReference type="EMBL" id="HGU33207.1"/>
    </source>
</evidence>
<dbReference type="EMBL" id="DSUH01000235">
    <property type="protein sequence ID" value="HGU33207.1"/>
    <property type="molecule type" value="Genomic_DNA"/>
</dbReference>